<dbReference type="AlphaFoldDB" id="A0AAV7NQ94"/>
<organism evidence="2 3">
    <name type="scientific">Pleurodeles waltl</name>
    <name type="common">Iberian ribbed newt</name>
    <dbReference type="NCBI Taxonomy" id="8319"/>
    <lineage>
        <taxon>Eukaryota</taxon>
        <taxon>Metazoa</taxon>
        <taxon>Chordata</taxon>
        <taxon>Craniata</taxon>
        <taxon>Vertebrata</taxon>
        <taxon>Euteleostomi</taxon>
        <taxon>Amphibia</taxon>
        <taxon>Batrachia</taxon>
        <taxon>Caudata</taxon>
        <taxon>Salamandroidea</taxon>
        <taxon>Salamandridae</taxon>
        <taxon>Pleurodelinae</taxon>
        <taxon>Pleurodeles</taxon>
    </lineage>
</organism>
<gene>
    <name evidence="2" type="ORF">NDU88_006455</name>
</gene>
<dbReference type="Proteomes" id="UP001066276">
    <property type="component" value="Chromosome 8"/>
</dbReference>
<comment type="caution">
    <text evidence="2">The sequence shown here is derived from an EMBL/GenBank/DDBJ whole genome shotgun (WGS) entry which is preliminary data.</text>
</comment>
<evidence type="ECO:0000256" key="1">
    <source>
        <dbReference type="SAM" id="MobiDB-lite"/>
    </source>
</evidence>
<sequence length="167" mass="17233">MAPRVSEPGVVTPQQLGPEMRLRGGGDPVLPSTRSGRGGQPAGSPAAGSGTQKIAHWPPQYRWLSGSFPRAGAGDNSSSEAGARDEAPGERRRGPASVSPSGKGQPTGGTRDAEKCPRLPQCKGSPTAGTGEAPKTWTPIDPRSWRAGLQGIHQPPKTLSESEGRGQ</sequence>
<name>A0AAV7NQ94_PLEWA</name>
<feature type="region of interest" description="Disordered" evidence="1">
    <location>
        <begin position="1"/>
        <end position="167"/>
    </location>
</feature>
<reference evidence="2" key="1">
    <citation type="journal article" date="2022" name="bioRxiv">
        <title>Sequencing and chromosome-scale assembly of the giantPleurodeles waltlgenome.</title>
        <authorList>
            <person name="Brown T."/>
            <person name="Elewa A."/>
            <person name="Iarovenko S."/>
            <person name="Subramanian E."/>
            <person name="Araus A.J."/>
            <person name="Petzold A."/>
            <person name="Susuki M."/>
            <person name="Suzuki K.-i.T."/>
            <person name="Hayashi T."/>
            <person name="Toyoda A."/>
            <person name="Oliveira C."/>
            <person name="Osipova E."/>
            <person name="Leigh N.D."/>
            <person name="Simon A."/>
            <person name="Yun M.H."/>
        </authorList>
    </citation>
    <scope>NUCLEOTIDE SEQUENCE</scope>
    <source>
        <strain evidence="2">20211129_DDA</strain>
        <tissue evidence="2">Liver</tissue>
    </source>
</reference>
<proteinExistence type="predicted"/>
<keyword evidence="3" id="KW-1185">Reference proteome</keyword>
<protein>
    <submittedName>
        <fullName evidence="2">Uncharacterized protein</fullName>
    </submittedName>
</protein>
<evidence type="ECO:0000313" key="3">
    <source>
        <dbReference type="Proteomes" id="UP001066276"/>
    </source>
</evidence>
<accession>A0AAV7NQ94</accession>
<feature type="compositionally biased region" description="Basic and acidic residues" evidence="1">
    <location>
        <begin position="82"/>
        <end position="93"/>
    </location>
</feature>
<evidence type="ECO:0000313" key="2">
    <source>
        <dbReference type="EMBL" id="KAJ1118260.1"/>
    </source>
</evidence>
<dbReference type="EMBL" id="JANPWB010000012">
    <property type="protein sequence ID" value="KAJ1118260.1"/>
    <property type="molecule type" value="Genomic_DNA"/>
</dbReference>